<reference evidence="12" key="1">
    <citation type="journal article" date="2021" name="Cell">
        <title>Tracing the genetic footprints of vertebrate landing in non-teleost ray-finned fishes.</title>
        <authorList>
            <person name="Bi X."/>
            <person name="Wang K."/>
            <person name="Yang L."/>
            <person name="Pan H."/>
            <person name="Jiang H."/>
            <person name="Wei Q."/>
            <person name="Fang M."/>
            <person name="Yu H."/>
            <person name="Zhu C."/>
            <person name="Cai Y."/>
            <person name="He Y."/>
            <person name="Gan X."/>
            <person name="Zeng H."/>
            <person name="Yu D."/>
            <person name="Zhu Y."/>
            <person name="Jiang H."/>
            <person name="Qiu Q."/>
            <person name="Yang H."/>
            <person name="Zhang Y.E."/>
            <person name="Wang W."/>
            <person name="Zhu M."/>
            <person name="He S."/>
            <person name="Zhang G."/>
        </authorList>
    </citation>
    <scope>NUCLEOTIDE SEQUENCE</scope>
    <source>
        <strain evidence="12">Allg_001</strain>
    </source>
</reference>
<keyword evidence="13" id="KW-1185">Reference proteome</keyword>
<keyword evidence="4" id="KW-0648">Protein biosynthesis</keyword>
<dbReference type="SUPFAM" id="SSF55200">
    <property type="entry name" value="Translation initiation factor IF3, C-terminal domain"/>
    <property type="match status" value="1"/>
</dbReference>
<dbReference type="GO" id="GO:0003743">
    <property type="term" value="F:translation initiation factor activity"/>
    <property type="evidence" value="ECO:0007669"/>
    <property type="project" value="UniProtKB-KW"/>
</dbReference>
<dbReference type="GO" id="GO:0032790">
    <property type="term" value="P:ribosome disassembly"/>
    <property type="evidence" value="ECO:0007669"/>
    <property type="project" value="TreeGrafter"/>
</dbReference>
<dbReference type="InterPro" id="IPR036788">
    <property type="entry name" value="T_IF-3_C_sf"/>
</dbReference>
<evidence type="ECO:0000256" key="7">
    <source>
        <dbReference type="ARBA" id="ARBA00059316"/>
    </source>
</evidence>
<comment type="similarity">
    <text evidence="2">Belongs to the IF-3 family.</text>
</comment>
<dbReference type="PANTHER" id="PTHR10938:SF0">
    <property type="entry name" value="TRANSLATION INITIATION FACTOR IF-3, MITOCHONDRIAL"/>
    <property type="match status" value="1"/>
</dbReference>
<feature type="domain" description="Translation initiation factor 3 C-terminal" evidence="10">
    <location>
        <begin position="169"/>
        <end position="241"/>
    </location>
</feature>
<evidence type="ECO:0000256" key="3">
    <source>
        <dbReference type="ARBA" id="ARBA00022540"/>
    </source>
</evidence>
<dbReference type="Gene3D" id="3.10.20.80">
    <property type="entry name" value="Translation initiation factor 3 (IF-3), N-terminal domain"/>
    <property type="match status" value="1"/>
</dbReference>
<dbReference type="PANTHER" id="PTHR10938">
    <property type="entry name" value="TRANSLATION INITIATION FACTOR IF-3"/>
    <property type="match status" value="1"/>
</dbReference>
<evidence type="ECO:0000259" key="10">
    <source>
        <dbReference type="Pfam" id="PF00707"/>
    </source>
</evidence>
<dbReference type="GO" id="GO:0005739">
    <property type="term" value="C:mitochondrion"/>
    <property type="evidence" value="ECO:0007669"/>
    <property type="project" value="UniProtKB-SubCell"/>
</dbReference>
<dbReference type="InterPro" id="IPR019814">
    <property type="entry name" value="Translation_initiation_fac_3_N"/>
</dbReference>
<feature type="non-terminal residue" evidence="12">
    <location>
        <position position="294"/>
    </location>
</feature>
<keyword evidence="5" id="KW-0809">Transit peptide</keyword>
<evidence type="ECO:0000256" key="6">
    <source>
        <dbReference type="ARBA" id="ARBA00023128"/>
    </source>
</evidence>
<dbReference type="NCBIfam" id="TIGR00168">
    <property type="entry name" value="infC"/>
    <property type="match status" value="1"/>
</dbReference>
<evidence type="ECO:0000256" key="2">
    <source>
        <dbReference type="ARBA" id="ARBA00005439"/>
    </source>
</evidence>
<sequence length="294" mass="32693">MAAGCLRRVVLQAGRQGSCCLGFSSPARLQSLVGSLWRLAGQPRGVLPGPAWSRAARPLTTASSREEEEGRRAKKKQDPRARKTVGSVGRKIHHRVVRVISELGEDLGAMHRADVIRIMDQRELKLVPLRENEEPPVFRLMTGKQIHEEQLKLRERQKAQPVSHPVAPTQVKELTLSSDIARHDLDTKVKQIQSWVEKKHHVKVTVRKGSPAAEIAELEGVLEQVAQHLAGIATFISKPKTIKDGKAAMGILRALSRAELSKLKSQEKQQLLLKEQDQAPETLTNDPQDKVLQS</sequence>
<feature type="non-terminal residue" evidence="12">
    <location>
        <position position="1"/>
    </location>
</feature>
<organism evidence="12 13">
    <name type="scientific">Atractosteus spatula</name>
    <name type="common">Alligator gar</name>
    <name type="synonym">Lepisosteus spatula</name>
    <dbReference type="NCBI Taxonomy" id="7917"/>
    <lineage>
        <taxon>Eukaryota</taxon>
        <taxon>Metazoa</taxon>
        <taxon>Chordata</taxon>
        <taxon>Craniata</taxon>
        <taxon>Vertebrata</taxon>
        <taxon>Euteleostomi</taxon>
        <taxon>Actinopterygii</taxon>
        <taxon>Neopterygii</taxon>
        <taxon>Holostei</taxon>
        <taxon>Semionotiformes</taxon>
        <taxon>Lepisosteidae</taxon>
        <taxon>Atractosteus</taxon>
    </lineage>
</organism>
<evidence type="ECO:0000256" key="8">
    <source>
        <dbReference type="ARBA" id="ARBA00073270"/>
    </source>
</evidence>
<comment type="caution">
    <text evidence="12">The sequence shown here is derived from an EMBL/GenBank/DDBJ whole genome shotgun (WGS) entry which is preliminary data.</text>
</comment>
<dbReference type="InterPro" id="IPR019815">
    <property type="entry name" value="Translation_initiation_fac_3_C"/>
</dbReference>
<evidence type="ECO:0000313" key="13">
    <source>
        <dbReference type="Proteomes" id="UP000736164"/>
    </source>
</evidence>
<feature type="region of interest" description="Disordered" evidence="9">
    <location>
        <begin position="274"/>
        <end position="294"/>
    </location>
</feature>
<dbReference type="SUPFAM" id="SSF54364">
    <property type="entry name" value="Translation initiation factor IF3, N-terminal domain"/>
    <property type="match status" value="1"/>
</dbReference>
<dbReference type="GO" id="GO:0070124">
    <property type="term" value="P:mitochondrial translational initiation"/>
    <property type="evidence" value="ECO:0007669"/>
    <property type="project" value="TreeGrafter"/>
</dbReference>
<evidence type="ECO:0000313" key="12">
    <source>
        <dbReference type="EMBL" id="MBN3321726.1"/>
    </source>
</evidence>
<keyword evidence="3" id="KW-0396">Initiation factor</keyword>
<comment type="subcellular location">
    <subcellularLocation>
        <location evidence="1">Mitochondrion</location>
    </subcellularLocation>
</comment>
<dbReference type="InterPro" id="IPR036787">
    <property type="entry name" value="T_IF-3_N_sf"/>
</dbReference>
<keyword evidence="6" id="KW-0496">Mitochondrion</keyword>
<protein>
    <recommendedName>
        <fullName evidence="8">Translation initiation factor IF-3, mitochondrial</fullName>
    </recommendedName>
</protein>
<dbReference type="FunFam" id="3.10.20.80:FF:000002">
    <property type="entry name" value="Mitochondrial translational initiation factor 3"/>
    <property type="match status" value="1"/>
</dbReference>
<evidence type="ECO:0000256" key="4">
    <source>
        <dbReference type="ARBA" id="ARBA00022917"/>
    </source>
</evidence>
<feature type="compositionally biased region" description="Basic and acidic residues" evidence="9">
    <location>
        <begin position="64"/>
        <end position="81"/>
    </location>
</feature>
<dbReference type="AlphaFoldDB" id="A0A8J7NZS5"/>
<dbReference type="Pfam" id="PF00707">
    <property type="entry name" value="IF3_C"/>
    <property type="match status" value="1"/>
</dbReference>
<dbReference type="InterPro" id="IPR001288">
    <property type="entry name" value="Translation_initiation_fac_3"/>
</dbReference>
<name>A0A8J7NZS5_ATRSP</name>
<evidence type="ECO:0000259" key="11">
    <source>
        <dbReference type="Pfam" id="PF05198"/>
    </source>
</evidence>
<accession>A0A8J7NZS5</accession>
<dbReference type="Gene3D" id="3.30.110.10">
    <property type="entry name" value="Translation initiation factor 3 (IF-3), C-terminal domain"/>
    <property type="match status" value="1"/>
</dbReference>
<feature type="compositionally biased region" description="Polar residues" evidence="9">
    <location>
        <begin position="279"/>
        <end position="294"/>
    </location>
</feature>
<dbReference type="EMBL" id="JAAWVO010056316">
    <property type="protein sequence ID" value="MBN3321726.1"/>
    <property type="molecule type" value="Genomic_DNA"/>
</dbReference>
<evidence type="ECO:0000256" key="5">
    <source>
        <dbReference type="ARBA" id="ARBA00022946"/>
    </source>
</evidence>
<feature type="domain" description="Translation initiation factor 3 N-terminal" evidence="11">
    <location>
        <begin position="88"/>
        <end position="155"/>
    </location>
</feature>
<dbReference type="FunFam" id="3.30.110.10:FF:000004">
    <property type="entry name" value="Translation initiation factor IF-3, mitochondrial"/>
    <property type="match status" value="1"/>
</dbReference>
<proteinExistence type="inferred from homology"/>
<evidence type="ECO:0000256" key="9">
    <source>
        <dbReference type="SAM" id="MobiDB-lite"/>
    </source>
</evidence>
<dbReference type="Pfam" id="PF05198">
    <property type="entry name" value="IF3_N"/>
    <property type="match status" value="1"/>
</dbReference>
<evidence type="ECO:0000256" key="1">
    <source>
        <dbReference type="ARBA" id="ARBA00004173"/>
    </source>
</evidence>
<comment type="function">
    <text evidence="7">IF-3 binds to the 28S ribosomal subunit and shifts the equilibrium between 55S ribosomes and their 39S and 28S subunits in favor of the free subunits, thus enhancing the availability of 28S subunits on which protein synthesis initiation begins.</text>
</comment>
<dbReference type="Proteomes" id="UP000736164">
    <property type="component" value="Unassembled WGS sequence"/>
</dbReference>
<dbReference type="GO" id="GO:0043022">
    <property type="term" value="F:ribosome binding"/>
    <property type="evidence" value="ECO:0007669"/>
    <property type="project" value="TreeGrafter"/>
</dbReference>
<gene>
    <name evidence="12" type="primary">Mtif3</name>
    <name evidence="12" type="ORF">GTO95_0009207</name>
</gene>
<feature type="region of interest" description="Disordered" evidence="9">
    <location>
        <begin position="49"/>
        <end position="88"/>
    </location>
</feature>